<evidence type="ECO:0000313" key="4">
    <source>
        <dbReference type="Proteomes" id="UP001595897"/>
    </source>
</evidence>
<dbReference type="Proteomes" id="UP001595897">
    <property type="component" value="Unassembled WGS sequence"/>
</dbReference>
<protein>
    <recommendedName>
        <fullName evidence="2">Teneurin-like YD-shell domain-containing protein</fullName>
    </recommendedName>
</protein>
<evidence type="ECO:0000256" key="1">
    <source>
        <dbReference type="ARBA" id="ARBA00022737"/>
    </source>
</evidence>
<gene>
    <name evidence="3" type="ORF">ACFO4O_15145</name>
</gene>
<dbReference type="RefSeq" id="WP_382410036.1">
    <property type="nucleotide sequence ID" value="NZ_JBHSGU010000012.1"/>
</dbReference>
<dbReference type="InterPro" id="IPR056823">
    <property type="entry name" value="TEN-like_YD-shell"/>
</dbReference>
<dbReference type="Pfam" id="PF25023">
    <property type="entry name" value="TEN_YD-shell"/>
    <property type="match status" value="1"/>
</dbReference>
<evidence type="ECO:0000259" key="2">
    <source>
        <dbReference type="Pfam" id="PF25023"/>
    </source>
</evidence>
<dbReference type="EMBL" id="JBHSGU010000012">
    <property type="protein sequence ID" value="MFC4701499.1"/>
    <property type="molecule type" value="Genomic_DNA"/>
</dbReference>
<keyword evidence="4" id="KW-1185">Reference proteome</keyword>
<accession>A0ABV9LZC8</accession>
<evidence type="ECO:0000313" key="3">
    <source>
        <dbReference type="EMBL" id="MFC4701499.1"/>
    </source>
</evidence>
<dbReference type="Gene3D" id="2.180.10.10">
    <property type="entry name" value="RHS repeat-associated core"/>
    <property type="match status" value="1"/>
</dbReference>
<organism evidence="3 4">
    <name type="scientific">Glaciecola siphonariae</name>
    <dbReference type="NCBI Taxonomy" id="521012"/>
    <lineage>
        <taxon>Bacteria</taxon>
        <taxon>Pseudomonadati</taxon>
        <taxon>Pseudomonadota</taxon>
        <taxon>Gammaproteobacteria</taxon>
        <taxon>Alteromonadales</taxon>
        <taxon>Alteromonadaceae</taxon>
        <taxon>Glaciecola</taxon>
    </lineage>
</organism>
<reference evidence="4" key="1">
    <citation type="journal article" date="2019" name="Int. J. Syst. Evol. Microbiol.">
        <title>The Global Catalogue of Microorganisms (GCM) 10K type strain sequencing project: providing services to taxonomists for standard genome sequencing and annotation.</title>
        <authorList>
            <consortium name="The Broad Institute Genomics Platform"/>
            <consortium name="The Broad Institute Genome Sequencing Center for Infectious Disease"/>
            <person name="Wu L."/>
            <person name="Ma J."/>
        </authorList>
    </citation>
    <scope>NUCLEOTIDE SEQUENCE [LARGE SCALE GENOMIC DNA]</scope>
    <source>
        <strain evidence="4">KACC 12507</strain>
    </source>
</reference>
<proteinExistence type="predicted"/>
<sequence>MFQASYSLGMSYDNLDRLETISKSAFGSGSVSYDDMGNILSKRMGSEHINYVYNSNKQLTSVNGGHTARYQYDDRGNVRKNSRHVFSYNARNQMTSAGSNAYSYDTDNKRVKMRENGKTSYSYYGFNGKLLYRQEDGLFTDYVYLGNKLVAKVEETTKPLPTTTGTVIARNHYKPFGATLGNTPDDVGFTGHKFDVELGLNVYAGTIL</sequence>
<comment type="caution">
    <text evidence="3">The sequence shown here is derived from an EMBL/GenBank/DDBJ whole genome shotgun (WGS) entry which is preliminary data.</text>
</comment>
<keyword evidence="1" id="KW-0677">Repeat</keyword>
<name>A0ABV9LZC8_9ALTE</name>
<feature type="domain" description="Teneurin-like YD-shell" evidence="2">
    <location>
        <begin position="20"/>
        <end position="139"/>
    </location>
</feature>